<feature type="domain" description="PKD" evidence="7">
    <location>
        <begin position="404"/>
        <end position="441"/>
    </location>
</feature>
<comment type="caution">
    <text evidence="8">The sequence shown here is derived from an EMBL/GenBank/DDBJ whole genome shotgun (WGS) entry which is preliminary data.</text>
</comment>
<dbReference type="EMBL" id="RJJR01000007">
    <property type="protein sequence ID" value="RNI36643.1"/>
    <property type="molecule type" value="Genomic_DNA"/>
</dbReference>
<organism evidence="8 9">
    <name type="scientific">Hanamia caeni</name>
    <dbReference type="NCBI Taxonomy" id="2294116"/>
    <lineage>
        <taxon>Bacteria</taxon>
        <taxon>Pseudomonadati</taxon>
        <taxon>Bacteroidota</taxon>
        <taxon>Chitinophagia</taxon>
        <taxon>Chitinophagales</taxon>
        <taxon>Chitinophagaceae</taxon>
        <taxon>Hanamia</taxon>
    </lineage>
</organism>
<accession>A0A3M9NHF8</accession>
<evidence type="ECO:0000313" key="8">
    <source>
        <dbReference type="EMBL" id="RNI36643.1"/>
    </source>
</evidence>
<evidence type="ECO:0000313" key="9">
    <source>
        <dbReference type="Proteomes" id="UP000267223"/>
    </source>
</evidence>
<keyword evidence="3" id="KW-0677">Repeat</keyword>
<feature type="signal peptide" evidence="6">
    <location>
        <begin position="1"/>
        <end position="32"/>
    </location>
</feature>
<feature type="domain" description="PKD" evidence="7">
    <location>
        <begin position="651"/>
        <end position="697"/>
    </location>
</feature>
<dbReference type="Proteomes" id="UP000267223">
    <property type="component" value="Unassembled WGS sequence"/>
</dbReference>
<feature type="chain" id="PRO_5018267668" evidence="6">
    <location>
        <begin position="33"/>
        <end position="1617"/>
    </location>
</feature>
<proteinExistence type="predicted"/>
<keyword evidence="2" id="KW-0812">Transmembrane</keyword>
<gene>
    <name evidence="8" type="ORF">EFY79_09960</name>
</gene>
<feature type="domain" description="PKD" evidence="7">
    <location>
        <begin position="216"/>
        <end position="270"/>
    </location>
</feature>
<dbReference type="InterPro" id="IPR013783">
    <property type="entry name" value="Ig-like_fold"/>
</dbReference>
<dbReference type="GO" id="GO:0005886">
    <property type="term" value="C:plasma membrane"/>
    <property type="evidence" value="ECO:0007669"/>
    <property type="project" value="TreeGrafter"/>
</dbReference>
<dbReference type="CDD" id="cd00146">
    <property type="entry name" value="PKD"/>
    <property type="match status" value="14"/>
</dbReference>
<keyword evidence="5" id="KW-0472">Membrane</keyword>
<dbReference type="NCBIfam" id="TIGR04131">
    <property type="entry name" value="Bac_Flav_CTERM"/>
    <property type="match status" value="1"/>
</dbReference>
<feature type="domain" description="PKD" evidence="7">
    <location>
        <begin position="542"/>
        <end position="606"/>
    </location>
</feature>
<dbReference type="PANTHER" id="PTHR46730:SF1">
    <property type="entry name" value="PLAT DOMAIN-CONTAINING PROTEIN"/>
    <property type="match status" value="1"/>
</dbReference>
<dbReference type="OrthoDB" id="7794186at2"/>
<feature type="domain" description="PKD" evidence="7">
    <location>
        <begin position="1136"/>
        <end position="1188"/>
    </location>
</feature>
<dbReference type="PROSITE" id="PS50093">
    <property type="entry name" value="PKD"/>
    <property type="match status" value="15"/>
</dbReference>
<dbReference type="InterPro" id="IPR035986">
    <property type="entry name" value="PKD_dom_sf"/>
</dbReference>
<dbReference type="Pfam" id="PF18911">
    <property type="entry name" value="PKD_4"/>
    <property type="match status" value="15"/>
</dbReference>
<dbReference type="SMART" id="SM00089">
    <property type="entry name" value="PKD"/>
    <property type="match status" value="17"/>
</dbReference>
<dbReference type="Gene3D" id="2.60.40.10">
    <property type="entry name" value="Immunoglobulins"/>
    <property type="match status" value="15"/>
</dbReference>
<feature type="domain" description="PKD" evidence="7">
    <location>
        <begin position="1204"/>
        <end position="1285"/>
    </location>
</feature>
<evidence type="ECO:0000256" key="2">
    <source>
        <dbReference type="ARBA" id="ARBA00022692"/>
    </source>
</evidence>
<evidence type="ECO:0000259" key="7">
    <source>
        <dbReference type="PROSITE" id="PS50093"/>
    </source>
</evidence>
<dbReference type="RefSeq" id="WP_123120561.1">
    <property type="nucleotide sequence ID" value="NZ_RJJR01000007.1"/>
</dbReference>
<evidence type="ECO:0000256" key="3">
    <source>
        <dbReference type="ARBA" id="ARBA00022737"/>
    </source>
</evidence>
<evidence type="ECO:0000256" key="6">
    <source>
        <dbReference type="SAM" id="SignalP"/>
    </source>
</evidence>
<name>A0A3M9NHF8_9BACT</name>
<dbReference type="GO" id="GO:0005261">
    <property type="term" value="F:monoatomic cation channel activity"/>
    <property type="evidence" value="ECO:0007669"/>
    <property type="project" value="TreeGrafter"/>
</dbReference>
<dbReference type="Pfam" id="PF13585">
    <property type="entry name" value="CHU_C"/>
    <property type="match status" value="1"/>
</dbReference>
<feature type="domain" description="PKD" evidence="7">
    <location>
        <begin position="116"/>
        <end position="203"/>
    </location>
</feature>
<feature type="domain" description="PKD" evidence="7">
    <location>
        <begin position="818"/>
        <end position="860"/>
    </location>
</feature>
<dbReference type="FunFam" id="2.60.40.10:FF:000270">
    <property type="entry name" value="Cell surface protein"/>
    <property type="match status" value="2"/>
</dbReference>
<feature type="domain" description="PKD" evidence="7">
    <location>
        <begin position="302"/>
        <end position="361"/>
    </location>
</feature>
<evidence type="ECO:0000256" key="5">
    <source>
        <dbReference type="ARBA" id="ARBA00023136"/>
    </source>
</evidence>
<comment type="subcellular location">
    <subcellularLocation>
        <location evidence="1">Membrane</location>
        <topology evidence="1">Multi-pass membrane protein</topology>
    </subcellularLocation>
</comment>
<feature type="domain" description="PKD" evidence="7">
    <location>
        <begin position="1060"/>
        <end position="1104"/>
    </location>
</feature>
<keyword evidence="9" id="KW-1185">Reference proteome</keyword>
<feature type="domain" description="PKD" evidence="7">
    <location>
        <begin position="875"/>
        <end position="952"/>
    </location>
</feature>
<dbReference type="PANTHER" id="PTHR46730">
    <property type="entry name" value="POLYCYSTIN-1"/>
    <property type="match status" value="1"/>
</dbReference>
<evidence type="ECO:0000256" key="4">
    <source>
        <dbReference type="ARBA" id="ARBA00022989"/>
    </source>
</evidence>
<dbReference type="InterPro" id="IPR000601">
    <property type="entry name" value="PKD_dom"/>
</dbReference>
<keyword evidence="6" id="KW-0732">Signal</keyword>
<feature type="domain" description="PKD" evidence="7">
    <location>
        <begin position="457"/>
        <end position="525"/>
    </location>
</feature>
<keyword evidence="4" id="KW-1133">Transmembrane helix</keyword>
<protein>
    <submittedName>
        <fullName evidence="8">PKD domain-containing protein</fullName>
    </submittedName>
</protein>
<sequence>MKTLTFCNYLIKAKKHLSLFAVFFLSGFLVKAQLKANFEATPTSGCAPLVVQFSDSSSGNPSQWKWDLGNGTSSVLQNPSVAYFSPGTYTISLVIKNAYGIDSVTKVQYITVYSAPEINFNASKITGCFPLTTNFFDSSVAGDGTLSTWQWDFGDGNFSDIQNPQHVYTSEGNFNVSLKATNIYGCVTSKTIKNYIAINTGVKADFSNLASKTCNAPATISFVNKSSGVGNLSYTWDFGDSASSSLENPKHTFTNSGSYSVSLIVNNEAGCSDTLLKPKLINVGSTVADFDIPAVVCAETPVLLQNTSKPTPSGASWNFGDGTFSDSVNAVKIFKLPGEYSVKMKSNNGACMDSITKLVTVLPKPVVNFTTADTISCGAPFTVNFQDKSSGSSNSSRSRIAGQSYQWDFGDGSISNEQNPTHTYTKEGSYTVKLFVTNAAGCTDSLVKKAFVKIKAPVAVLNGLPKSGCAPLTHQFSSSINSLEKISKYHWDFGDGTFSDSITPTHTYTSPGFYTITLTYTTVGGCTDSVVKTNGIVIGQKPKATYIADPLETCAFKPVNFKDNSEGNPDQWVWFFGDGSSATTQNPSHLYNDTGFFSVTLIAINNGCADTLTNKSQVHINPPVARFTYQATCSTPRQVIFKDQSVGADYWLWNFGDGTTSTEQNPSHVYNNPGLYEVTLTVTNQASGCSESKTISVKIIREIADFTLSNAETCRNAPVTFNAANINPANINLYTWKFGDGATISGTSSSVVHNYKNASSYNVSLIIRDVNGCIDSITKPTAVTVNGPTAVFRSTVDGTCINSTVNFLDSSYSDGNHPIQQYKWNWGDGKTEELSSGSFNHAYTTSGNYTVSLVVTDTKGCSDTLKKVSAVVISNPVAAFKADTLSCTSKAINFTDSSSGPSLTYTWDFGDGTTSNQKSPVHLYPVEGFYNVSLSIVDKYGCSSSVSKPSYVHIGNPVADFTVSDTIGTCPPLIVNFTNTSVNYSKWRWDFGDGTSSNERNPSHFYSTAGTFYAVLTIYGATGCESSKTQKIVVKGPSGALSYTTVSGCAPLKATFQAHTKKNISFVWDFNDGTTITTNDSNVVHTYTSPGKYLPKIILQDASGCKVAVKGKDSISVYGITASFDHNGRLVCDSGEVSFANTSLTNDVVSSYYWNFGDGTTSSSAFPKHVYTTPGSYKASLKVVTKNGCVDSVQNPAKIIVNPSPKLAIKGTAGACVPATISFTGAVSNPDTSVVSWKWDLANGNVSTLQNPVAQTYATSGNYTVKAIGLSTNGCSDTVTRQVEVYPLPKLSIAADTVVCYGSYQTLTVSGAETYSWSSSKYLSCTNCAAPVARPDSAITYHVKGTSSKGCVSFDSISISVKYPFKLSVSKADTLCIGKSVKLTASGSEKYSWYPAAGLSSVSIASPVASPDSSTTYQVVGSDSKGCFTDTAYIPVKVYPIPQVDAGADQSINVGRSIKITPTLSADVTRFEWSPTIGIVSQENPDITVKPTQSVEYTLRVKNAGGCIAEDKVSVYVLCDNSNIFVPNTFSPNGDGNNDVFFPRGSGVFKIQNIKVFNRWGEVVFEKSNFNANDAAAGWNGTFKGKPLAADVFVYIMQVICDNNSTLTFRGNITLLR</sequence>
<feature type="domain" description="PKD" evidence="7">
    <location>
        <begin position="957"/>
        <end position="1041"/>
    </location>
</feature>
<dbReference type="SUPFAM" id="SSF49299">
    <property type="entry name" value="PKD domain"/>
    <property type="match status" value="15"/>
</dbReference>
<dbReference type="InterPro" id="IPR026341">
    <property type="entry name" value="T9SS_type_B"/>
</dbReference>
<evidence type="ECO:0000256" key="1">
    <source>
        <dbReference type="ARBA" id="ARBA00004141"/>
    </source>
</evidence>
<feature type="domain" description="PKD" evidence="7">
    <location>
        <begin position="734"/>
        <end position="785"/>
    </location>
</feature>
<dbReference type="GO" id="GO:0006816">
    <property type="term" value="P:calcium ion transport"/>
    <property type="evidence" value="ECO:0007669"/>
    <property type="project" value="TreeGrafter"/>
</dbReference>
<dbReference type="InterPro" id="IPR022409">
    <property type="entry name" value="PKD/Chitinase_dom"/>
</dbReference>
<feature type="domain" description="PKD" evidence="7">
    <location>
        <begin position="34"/>
        <end position="100"/>
    </location>
</feature>
<reference evidence="8 9" key="1">
    <citation type="submission" date="2018-11" db="EMBL/GenBank/DDBJ databases">
        <title>Draft genome sequence of Ferruginibacter sp. BO-59.</title>
        <authorList>
            <person name="Im W.T."/>
        </authorList>
    </citation>
    <scope>NUCLEOTIDE SEQUENCE [LARGE SCALE GENOMIC DNA]</scope>
    <source>
        <strain evidence="8 9">BO-59</strain>
    </source>
</reference>